<reference evidence="2 3" key="1">
    <citation type="submission" date="2022-02" db="EMBL/GenBank/DDBJ databases">
        <title>Paenibacillus sp. MBLB1776 Whole Genome Shotgun Sequencing.</title>
        <authorList>
            <person name="Hwang C.Y."/>
            <person name="Cho E.-S."/>
            <person name="Seo M.-J."/>
        </authorList>
    </citation>
    <scope>NUCLEOTIDE SEQUENCE [LARGE SCALE GENOMIC DNA]</scope>
    <source>
        <strain evidence="2 3">MBLB1776</strain>
    </source>
</reference>
<protein>
    <submittedName>
        <fullName evidence="2">AtpZ/AtpI family protein</fullName>
    </submittedName>
</protein>
<proteinExistence type="predicted"/>
<dbReference type="AlphaFoldDB" id="A0AA96RF35"/>
<name>A0AA96RF35_9BACL</name>
<evidence type="ECO:0000256" key="1">
    <source>
        <dbReference type="SAM" id="Phobius"/>
    </source>
</evidence>
<feature type="transmembrane region" description="Helical" evidence="1">
    <location>
        <begin position="12"/>
        <end position="35"/>
    </location>
</feature>
<dbReference type="EMBL" id="CP130318">
    <property type="protein sequence ID" value="WNQ11547.1"/>
    <property type="molecule type" value="Genomic_DNA"/>
</dbReference>
<evidence type="ECO:0000313" key="2">
    <source>
        <dbReference type="EMBL" id="WNQ11547.1"/>
    </source>
</evidence>
<dbReference type="RefSeq" id="WP_315605324.1">
    <property type="nucleotide sequence ID" value="NZ_CP130318.1"/>
</dbReference>
<feature type="transmembrane region" description="Helical" evidence="1">
    <location>
        <begin position="47"/>
        <end position="72"/>
    </location>
</feature>
<accession>A0AA96RF35</accession>
<dbReference type="InterPro" id="IPR032820">
    <property type="entry name" value="ATPase_put"/>
</dbReference>
<keyword evidence="1" id="KW-0812">Transmembrane</keyword>
<gene>
    <name evidence="2" type="ORF">MJA45_00255</name>
</gene>
<dbReference type="Pfam" id="PF09527">
    <property type="entry name" value="ATPase_gene1"/>
    <property type="match status" value="1"/>
</dbReference>
<keyword evidence="1" id="KW-0472">Membrane</keyword>
<dbReference type="KEGG" id="paun:MJA45_00255"/>
<keyword evidence="3" id="KW-1185">Reference proteome</keyword>
<sequence>MKDRKSDENPWRGAAIVSAMGADLAVCVGAGYWIGSKLDDRFGGGQLWTLVGLMAGLVIGGVGVFFLIRLFAEDNHD</sequence>
<dbReference type="Proteomes" id="UP001305702">
    <property type="component" value="Chromosome"/>
</dbReference>
<keyword evidence="1" id="KW-1133">Transmembrane helix</keyword>
<evidence type="ECO:0000313" key="3">
    <source>
        <dbReference type="Proteomes" id="UP001305702"/>
    </source>
</evidence>
<organism evidence="2 3">
    <name type="scientific">Paenibacillus aurantius</name>
    <dbReference type="NCBI Taxonomy" id="2918900"/>
    <lineage>
        <taxon>Bacteria</taxon>
        <taxon>Bacillati</taxon>
        <taxon>Bacillota</taxon>
        <taxon>Bacilli</taxon>
        <taxon>Bacillales</taxon>
        <taxon>Paenibacillaceae</taxon>
        <taxon>Paenibacillus</taxon>
    </lineage>
</organism>